<dbReference type="GO" id="GO:0005686">
    <property type="term" value="C:U2 snRNP"/>
    <property type="evidence" value="ECO:0007669"/>
    <property type="project" value="TreeGrafter"/>
</dbReference>
<reference evidence="8 10" key="1">
    <citation type="submission" date="2009-11" db="EMBL/GenBank/DDBJ databases">
        <title>Annotation of Allomyces macrogynus ATCC 38327.</title>
        <authorList>
            <consortium name="The Broad Institute Genome Sequencing Platform"/>
            <person name="Russ C."/>
            <person name="Cuomo C."/>
            <person name="Burger G."/>
            <person name="Gray M.W."/>
            <person name="Holland P.W.H."/>
            <person name="King N."/>
            <person name="Lang F.B.F."/>
            <person name="Roger A.J."/>
            <person name="Ruiz-Trillo I."/>
            <person name="Young S.K."/>
            <person name="Zeng Q."/>
            <person name="Gargeya S."/>
            <person name="Fitzgerald M."/>
            <person name="Haas B."/>
            <person name="Abouelleil A."/>
            <person name="Alvarado L."/>
            <person name="Arachchi H.M."/>
            <person name="Berlin A."/>
            <person name="Chapman S.B."/>
            <person name="Gearin G."/>
            <person name="Goldberg J."/>
            <person name="Griggs A."/>
            <person name="Gujja S."/>
            <person name="Hansen M."/>
            <person name="Heiman D."/>
            <person name="Howarth C."/>
            <person name="Larimer J."/>
            <person name="Lui A."/>
            <person name="MacDonald P.J.P."/>
            <person name="McCowen C."/>
            <person name="Montmayeur A."/>
            <person name="Murphy C."/>
            <person name="Neiman D."/>
            <person name="Pearson M."/>
            <person name="Priest M."/>
            <person name="Roberts A."/>
            <person name="Saif S."/>
            <person name="Shea T."/>
            <person name="Sisk P."/>
            <person name="Stolte C."/>
            <person name="Sykes S."/>
            <person name="Wortman J."/>
            <person name="Nusbaum C."/>
            <person name="Birren B."/>
        </authorList>
    </citation>
    <scope>NUCLEOTIDE SEQUENCE [LARGE SCALE GENOMIC DNA]</scope>
    <source>
        <strain evidence="8 10">ATCC 38327</strain>
    </source>
</reference>
<accession>A0A0L0RXK4</accession>
<dbReference type="SUPFAM" id="SSF54928">
    <property type="entry name" value="RNA-binding domain, RBD"/>
    <property type="match status" value="1"/>
</dbReference>
<dbReference type="Gene3D" id="3.30.70.330">
    <property type="match status" value="1"/>
</dbReference>
<dbReference type="Proteomes" id="UP000054350">
    <property type="component" value="Unassembled WGS sequence"/>
</dbReference>
<dbReference type="GO" id="GO:0071013">
    <property type="term" value="C:catalytic step 2 spliceosome"/>
    <property type="evidence" value="ECO:0007669"/>
    <property type="project" value="TreeGrafter"/>
</dbReference>
<dbReference type="OMA" id="HQPDKMV"/>
<dbReference type="eggNOG" id="KOG0114">
    <property type="taxonomic scope" value="Eukaryota"/>
</dbReference>
<dbReference type="EMBL" id="GG745330">
    <property type="protein sequence ID" value="KNE56529.1"/>
    <property type="molecule type" value="Genomic_DNA"/>
</dbReference>
<dbReference type="STRING" id="578462.A0A0L0RXK4"/>
<keyword evidence="3 6" id="KW-0694">RNA-binding</keyword>
<reference evidence="10" key="2">
    <citation type="submission" date="2009-11" db="EMBL/GenBank/DDBJ databases">
        <title>The Genome Sequence of Allomyces macrogynus strain ATCC 38327.</title>
        <authorList>
            <consortium name="The Broad Institute Genome Sequencing Platform"/>
            <person name="Russ C."/>
            <person name="Cuomo C."/>
            <person name="Shea T."/>
            <person name="Young S.K."/>
            <person name="Zeng Q."/>
            <person name="Koehrsen M."/>
            <person name="Haas B."/>
            <person name="Borodovsky M."/>
            <person name="Guigo R."/>
            <person name="Alvarado L."/>
            <person name="Berlin A."/>
            <person name="Borenstein D."/>
            <person name="Chen Z."/>
            <person name="Engels R."/>
            <person name="Freedman E."/>
            <person name="Gellesch M."/>
            <person name="Goldberg J."/>
            <person name="Griggs A."/>
            <person name="Gujja S."/>
            <person name="Heiman D."/>
            <person name="Hepburn T."/>
            <person name="Howarth C."/>
            <person name="Jen D."/>
            <person name="Larson L."/>
            <person name="Lewis B."/>
            <person name="Mehta T."/>
            <person name="Park D."/>
            <person name="Pearson M."/>
            <person name="Roberts A."/>
            <person name="Saif S."/>
            <person name="Shenoy N."/>
            <person name="Sisk P."/>
            <person name="Stolte C."/>
            <person name="Sykes S."/>
            <person name="Walk T."/>
            <person name="White J."/>
            <person name="Yandava C."/>
            <person name="Burger G."/>
            <person name="Gray M.W."/>
            <person name="Holland P.W.H."/>
            <person name="King N."/>
            <person name="Lang F.B.F."/>
            <person name="Roger A.J."/>
            <person name="Ruiz-Trillo I."/>
            <person name="Lander E."/>
            <person name="Nusbaum C."/>
        </authorList>
    </citation>
    <scope>NUCLEOTIDE SEQUENCE [LARGE SCALE GENOMIC DNA]</scope>
    <source>
        <strain evidence="10">ATCC 38327</strain>
    </source>
</reference>
<evidence type="ECO:0000259" key="7">
    <source>
        <dbReference type="PROSITE" id="PS50102"/>
    </source>
</evidence>
<dbReference type="Pfam" id="PF00076">
    <property type="entry name" value="RRM_1"/>
    <property type="match status" value="1"/>
</dbReference>
<evidence type="ECO:0000313" key="9">
    <source>
        <dbReference type="EMBL" id="KNE56529.1"/>
    </source>
</evidence>
<comment type="subcellular location">
    <subcellularLocation>
        <location evidence="1">Nucleus</location>
    </subcellularLocation>
</comment>
<dbReference type="AlphaFoldDB" id="A0A0L0RXK4"/>
<keyword evidence="4" id="KW-0508">mRNA splicing</keyword>
<organism evidence="8 10">
    <name type="scientific">Allomyces macrogynus (strain ATCC 38327)</name>
    <name type="common">Allomyces javanicus var. macrogynus</name>
    <dbReference type="NCBI Taxonomy" id="578462"/>
    <lineage>
        <taxon>Eukaryota</taxon>
        <taxon>Fungi</taxon>
        <taxon>Fungi incertae sedis</taxon>
        <taxon>Blastocladiomycota</taxon>
        <taxon>Blastocladiomycetes</taxon>
        <taxon>Blastocladiales</taxon>
        <taxon>Blastocladiaceae</taxon>
        <taxon>Allomyces</taxon>
    </lineage>
</organism>
<dbReference type="FunFam" id="3.30.70.330:FF:000604">
    <property type="entry name" value="Splicing factor 3B, subunit 6"/>
    <property type="match status" value="1"/>
</dbReference>
<proteinExistence type="predicted"/>
<protein>
    <recommendedName>
        <fullName evidence="7">RRM domain-containing protein</fullName>
    </recommendedName>
</protein>
<evidence type="ECO:0000313" key="8">
    <source>
        <dbReference type="EMBL" id="KNE54880.1"/>
    </source>
</evidence>
<evidence type="ECO:0000256" key="3">
    <source>
        <dbReference type="ARBA" id="ARBA00022884"/>
    </source>
</evidence>
<name>A0A0L0RXK4_ALLM3</name>
<dbReference type="VEuPathDB" id="FungiDB:AMAG_00826"/>
<dbReference type="PROSITE" id="PS50102">
    <property type="entry name" value="RRM"/>
    <property type="match status" value="1"/>
</dbReference>
<evidence type="ECO:0000313" key="10">
    <source>
        <dbReference type="Proteomes" id="UP000054350"/>
    </source>
</evidence>
<dbReference type="EMBL" id="GG745328">
    <property type="protein sequence ID" value="KNE54880.1"/>
    <property type="molecule type" value="Genomic_DNA"/>
</dbReference>
<dbReference type="GO" id="GO:0000398">
    <property type="term" value="P:mRNA splicing, via spliceosome"/>
    <property type="evidence" value="ECO:0007669"/>
    <property type="project" value="TreeGrafter"/>
</dbReference>
<dbReference type="InterPro" id="IPR034150">
    <property type="entry name" value="SF3B6_RRM"/>
</dbReference>
<dbReference type="VEuPathDB" id="FungiDB:AMAG_02330"/>
<dbReference type="InterPro" id="IPR035979">
    <property type="entry name" value="RBD_domain_sf"/>
</dbReference>
<evidence type="ECO:0000256" key="2">
    <source>
        <dbReference type="ARBA" id="ARBA00022664"/>
    </source>
</evidence>
<sequence length="119" mass="13824">MAAPNFPQKSFRLPPEVNRILMVRNLPFKVSAEEMFELFGQYGAIRQIRLGDTNETKGTAFVVYEDIFDAKTACERLSGYNMMGRYLIVLYYQPHKHNKKVDVARREQELRALKEAHGL</sequence>
<dbReference type="GO" id="GO:0071011">
    <property type="term" value="C:precatalytic spliceosome"/>
    <property type="evidence" value="ECO:0007669"/>
    <property type="project" value="TreeGrafter"/>
</dbReference>
<dbReference type="PANTHER" id="PTHR45880">
    <property type="entry name" value="RNA-BINDING MOTIF PROTEIN, X-LINKED 2"/>
    <property type="match status" value="1"/>
</dbReference>
<keyword evidence="5" id="KW-0539">Nucleus</keyword>
<keyword evidence="2" id="KW-0507">mRNA processing</keyword>
<keyword evidence="10" id="KW-1185">Reference proteome</keyword>
<evidence type="ECO:0000256" key="6">
    <source>
        <dbReference type="PROSITE-ProRule" id="PRU00176"/>
    </source>
</evidence>
<evidence type="ECO:0000256" key="4">
    <source>
        <dbReference type="ARBA" id="ARBA00023187"/>
    </source>
</evidence>
<dbReference type="PANTHER" id="PTHR45880:SF1">
    <property type="entry name" value="RNA-BINDING MOTIF PROTEIN, X-LINKED 2"/>
    <property type="match status" value="1"/>
</dbReference>
<gene>
    <name evidence="8" type="ORF">AMAG_00826</name>
    <name evidence="9" type="ORF">AMAG_02330</name>
</gene>
<dbReference type="CDD" id="cd12241">
    <property type="entry name" value="RRM_SF3B14"/>
    <property type="match status" value="1"/>
</dbReference>
<feature type="domain" description="RRM" evidence="7">
    <location>
        <begin position="19"/>
        <end position="94"/>
    </location>
</feature>
<evidence type="ECO:0000256" key="1">
    <source>
        <dbReference type="ARBA" id="ARBA00004123"/>
    </source>
</evidence>
<dbReference type="GO" id="GO:0003723">
    <property type="term" value="F:RNA binding"/>
    <property type="evidence" value="ECO:0007669"/>
    <property type="project" value="UniProtKB-UniRule"/>
</dbReference>
<dbReference type="InterPro" id="IPR012677">
    <property type="entry name" value="Nucleotide-bd_a/b_plait_sf"/>
</dbReference>
<dbReference type="SMART" id="SM00360">
    <property type="entry name" value="RRM"/>
    <property type="match status" value="1"/>
</dbReference>
<dbReference type="InterPro" id="IPR051847">
    <property type="entry name" value="RNA_proc/Spliceosome_comp"/>
</dbReference>
<dbReference type="OrthoDB" id="275748at2759"/>
<dbReference type="InterPro" id="IPR000504">
    <property type="entry name" value="RRM_dom"/>
</dbReference>
<evidence type="ECO:0000256" key="5">
    <source>
        <dbReference type="ARBA" id="ARBA00023242"/>
    </source>
</evidence>